<dbReference type="InterPro" id="IPR002110">
    <property type="entry name" value="Ankyrin_rpt"/>
</dbReference>
<keyword evidence="2 3" id="KW-0040">ANK repeat</keyword>
<organism evidence="4">
    <name type="scientific">Anisakis simplex</name>
    <name type="common">Herring worm</name>
    <dbReference type="NCBI Taxonomy" id="6269"/>
    <lineage>
        <taxon>Eukaryota</taxon>
        <taxon>Metazoa</taxon>
        <taxon>Ecdysozoa</taxon>
        <taxon>Nematoda</taxon>
        <taxon>Chromadorea</taxon>
        <taxon>Rhabditida</taxon>
        <taxon>Spirurina</taxon>
        <taxon>Ascaridomorpha</taxon>
        <taxon>Ascaridoidea</taxon>
        <taxon>Anisakidae</taxon>
        <taxon>Anisakis</taxon>
        <taxon>Anisakis simplex complex</taxon>
    </lineage>
</organism>
<evidence type="ECO:0000256" key="1">
    <source>
        <dbReference type="ARBA" id="ARBA00022737"/>
    </source>
</evidence>
<dbReference type="Pfam" id="PF13857">
    <property type="entry name" value="Ank_5"/>
    <property type="match status" value="1"/>
</dbReference>
<dbReference type="SMART" id="SM00248">
    <property type="entry name" value="ANK"/>
    <property type="match status" value="2"/>
</dbReference>
<name>A0A0M3JG09_ANISI</name>
<accession>A0A0M3JG09</accession>
<dbReference type="Gene3D" id="1.25.40.20">
    <property type="entry name" value="Ankyrin repeat-containing domain"/>
    <property type="match status" value="1"/>
</dbReference>
<sequence>LYHILEGVGQTLDVNVRDGLKQTPLHCAVRRGSLEQTIALLAFGCDVNAVDEDGDTALHIAIQVRTLDYGSLLHTILIIHSWILK</sequence>
<proteinExistence type="predicted"/>
<protein>
    <submittedName>
        <fullName evidence="4">ANK_REP_REGION domain-containing protein</fullName>
    </submittedName>
</protein>
<dbReference type="InterPro" id="IPR036770">
    <property type="entry name" value="Ankyrin_rpt-contain_sf"/>
</dbReference>
<dbReference type="WBParaSite" id="ASIM_0000656301-mRNA-1">
    <property type="protein sequence ID" value="ASIM_0000656301-mRNA-1"/>
    <property type="gene ID" value="ASIM_0000656301"/>
</dbReference>
<dbReference type="PROSITE" id="PS50297">
    <property type="entry name" value="ANK_REP_REGION"/>
    <property type="match status" value="1"/>
</dbReference>
<dbReference type="AlphaFoldDB" id="A0A0M3JG09"/>
<dbReference type="PROSITE" id="PS50088">
    <property type="entry name" value="ANK_REPEAT"/>
    <property type="match status" value="1"/>
</dbReference>
<dbReference type="SUPFAM" id="SSF48403">
    <property type="entry name" value="Ankyrin repeat"/>
    <property type="match status" value="1"/>
</dbReference>
<reference evidence="4" key="1">
    <citation type="submission" date="2017-02" db="UniProtKB">
        <authorList>
            <consortium name="WormBaseParasite"/>
        </authorList>
    </citation>
    <scope>IDENTIFICATION</scope>
</reference>
<feature type="repeat" description="ANK" evidence="3">
    <location>
        <begin position="20"/>
        <end position="52"/>
    </location>
</feature>
<evidence type="ECO:0000313" key="4">
    <source>
        <dbReference type="WBParaSite" id="ASIM_0000656301-mRNA-1"/>
    </source>
</evidence>
<evidence type="ECO:0000256" key="2">
    <source>
        <dbReference type="ARBA" id="ARBA00023043"/>
    </source>
</evidence>
<dbReference type="PANTHER" id="PTHR24171">
    <property type="entry name" value="ANKYRIN REPEAT DOMAIN-CONTAINING PROTEIN 39-RELATED"/>
    <property type="match status" value="1"/>
</dbReference>
<keyword evidence="1" id="KW-0677">Repeat</keyword>
<evidence type="ECO:0000256" key="3">
    <source>
        <dbReference type="PROSITE-ProRule" id="PRU00023"/>
    </source>
</evidence>